<keyword evidence="7" id="KW-1185">Reference proteome</keyword>
<dbReference type="PANTHER" id="PTHR35042">
    <property type="entry name" value="ANTHRONE OXYGENASE ENCC"/>
    <property type="match status" value="1"/>
</dbReference>
<evidence type="ECO:0000256" key="4">
    <source>
        <dbReference type="ARBA" id="ARBA00023136"/>
    </source>
</evidence>
<organism evidence="6 7">
    <name type="scientific">Lentinula detonsa</name>
    <dbReference type="NCBI Taxonomy" id="2804962"/>
    <lineage>
        <taxon>Eukaryota</taxon>
        <taxon>Fungi</taxon>
        <taxon>Dikarya</taxon>
        <taxon>Basidiomycota</taxon>
        <taxon>Agaricomycotina</taxon>
        <taxon>Agaricomycetes</taxon>
        <taxon>Agaricomycetidae</taxon>
        <taxon>Agaricales</taxon>
        <taxon>Marasmiineae</taxon>
        <taxon>Omphalotaceae</taxon>
        <taxon>Lentinula</taxon>
    </lineage>
</organism>
<dbReference type="Pfam" id="PF08592">
    <property type="entry name" value="Anthrone_oxy"/>
    <property type="match status" value="1"/>
</dbReference>
<keyword evidence="2 5" id="KW-0812">Transmembrane</keyword>
<proteinExistence type="predicted"/>
<dbReference type="Proteomes" id="UP001142393">
    <property type="component" value="Unassembled WGS sequence"/>
</dbReference>
<sequence length="178" mass="18594">MSALPPAARIAVGVGLTGSAWCAGAIMSCSILAVPALTDPNLPAAAAAHASCIWHNLYNRGKSTVPPIAISTAAAFAYATYAIPNPFSLKLIQRSRNLLAVAGLFTVAIVPFTLLLMKSTNDALHAKALAVQERSRKGLNTPLDDGTRELLSNWNILNFVRGILPLAATGFGISAVLF</sequence>
<evidence type="ECO:0000256" key="3">
    <source>
        <dbReference type="ARBA" id="ARBA00022989"/>
    </source>
</evidence>
<feature type="transmembrane region" description="Helical" evidence="5">
    <location>
        <begin position="12"/>
        <end position="34"/>
    </location>
</feature>
<feature type="transmembrane region" description="Helical" evidence="5">
    <location>
        <begin position="96"/>
        <end position="117"/>
    </location>
</feature>
<dbReference type="EMBL" id="JANVFU010000004">
    <property type="protein sequence ID" value="KAJ3746022.1"/>
    <property type="molecule type" value="Genomic_DNA"/>
</dbReference>
<keyword evidence="4 5" id="KW-0472">Membrane</keyword>
<comment type="caution">
    <text evidence="6">The sequence shown here is derived from an EMBL/GenBank/DDBJ whole genome shotgun (WGS) entry which is preliminary data.</text>
</comment>
<comment type="subcellular location">
    <subcellularLocation>
        <location evidence="1">Membrane</location>
        <topology evidence="1">Multi-pass membrane protein</topology>
    </subcellularLocation>
</comment>
<name>A0A9W8P365_9AGAR</name>
<dbReference type="PANTHER" id="PTHR35042:SF1">
    <property type="entry name" value="DUF1772-DOMAIN-CONTAINING PROTEIN"/>
    <property type="match status" value="1"/>
</dbReference>
<feature type="transmembrane region" description="Helical" evidence="5">
    <location>
        <begin position="156"/>
        <end position="177"/>
    </location>
</feature>
<accession>A0A9W8P365</accession>
<evidence type="ECO:0000256" key="1">
    <source>
        <dbReference type="ARBA" id="ARBA00004141"/>
    </source>
</evidence>
<evidence type="ECO:0000256" key="5">
    <source>
        <dbReference type="SAM" id="Phobius"/>
    </source>
</evidence>
<dbReference type="AlphaFoldDB" id="A0A9W8P365"/>
<evidence type="ECO:0008006" key="8">
    <source>
        <dbReference type="Google" id="ProtNLM"/>
    </source>
</evidence>
<reference evidence="6 7" key="1">
    <citation type="journal article" date="2023" name="Proc. Natl. Acad. Sci. U.S.A.">
        <title>A global phylogenomic analysis of the shiitake genus Lentinula.</title>
        <authorList>
            <person name="Sierra-Patev S."/>
            <person name="Min B."/>
            <person name="Naranjo-Ortiz M."/>
            <person name="Looney B."/>
            <person name="Konkel Z."/>
            <person name="Slot J.C."/>
            <person name="Sakamoto Y."/>
            <person name="Steenwyk J.L."/>
            <person name="Rokas A."/>
            <person name="Carro J."/>
            <person name="Camarero S."/>
            <person name="Ferreira P."/>
            <person name="Molpeceres G."/>
            <person name="Ruiz-Duenas F.J."/>
            <person name="Serrano A."/>
            <person name="Henrissat B."/>
            <person name="Drula E."/>
            <person name="Hughes K.W."/>
            <person name="Mata J.L."/>
            <person name="Ishikawa N.K."/>
            <person name="Vargas-Isla R."/>
            <person name="Ushijima S."/>
            <person name="Smith C.A."/>
            <person name="Donoghue J."/>
            <person name="Ahrendt S."/>
            <person name="Andreopoulos W."/>
            <person name="He G."/>
            <person name="LaButti K."/>
            <person name="Lipzen A."/>
            <person name="Ng V."/>
            <person name="Riley R."/>
            <person name="Sandor L."/>
            <person name="Barry K."/>
            <person name="Martinez A.T."/>
            <person name="Xiao Y."/>
            <person name="Gibbons J.G."/>
            <person name="Terashima K."/>
            <person name="Grigoriev I.V."/>
            <person name="Hibbett D."/>
        </authorList>
    </citation>
    <scope>NUCLEOTIDE SEQUENCE [LARGE SCALE GENOMIC DNA]</scope>
    <source>
        <strain evidence="6 7">TFB7810</strain>
    </source>
</reference>
<dbReference type="GO" id="GO:0016020">
    <property type="term" value="C:membrane"/>
    <property type="evidence" value="ECO:0007669"/>
    <property type="project" value="UniProtKB-SubCell"/>
</dbReference>
<feature type="transmembrane region" description="Helical" evidence="5">
    <location>
        <begin position="64"/>
        <end position="84"/>
    </location>
</feature>
<evidence type="ECO:0000313" key="6">
    <source>
        <dbReference type="EMBL" id="KAJ3746022.1"/>
    </source>
</evidence>
<gene>
    <name evidence="6" type="ORF">DFH05DRAFT_1458399</name>
</gene>
<evidence type="ECO:0000313" key="7">
    <source>
        <dbReference type="Proteomes" id="UP001142393"/>
    </source>
</evidence>
<dbReference type="InterPro" id="IPR013901">
    <property type="entry name" value="Anthrone_oxy"/>
</dbReference>
<evidence type="ECO:0000256" key="2">
    <source>
        <dbReference type="ARBA" id="ARBA00022692"/>
    </source>
</evidence>
<protein>
    <recommendedName>
        <fullName evidence="8">DUF1772-domain-containing protein</fullName>
    </recommendedName>
</protein>
<keyword evidence="3 5" id="KW-1133">Transmembrane helix</keyword>